<dbReference type="EMBL" id="SSMQ01000017">
    <property type="protein sequence ID" value="TKD07351.1"/>
    <property type="molecule type" value="Genomic_DNA"/>
</dbReference>
<sequence>MLVIPPRADLRAQPIETPRLLLAPVDPADSPEVWLAVNGSRPLLSKWLPWVQYYTEPASSVRFTEACVADWDQGRAVRFAIRERAGRTFAGVVGLESCVHMHRSCELGYWLRKESMRRGLMTEAARAAVEFAFRYMGAHRVRVAAATDNHASLRVIGRLGFRFEGIARQAEWCENRWLDHAVFSLLATDPRPT</sequence>
<feature type="domain" description="N-acetyltransferase" evidence="1">
    <location>
        <begin position="20"/>
        <end position="188"/>
    </location>
</feature>
<proteinExistence type="predicted"/>
<name>A0A4U1JDM8_9BACT</name>
<accession>A0A4U1JDM8</accession>
<organism evidence="2 3">
    <name type="scientific">Polyangium fumosum</name>
    <dbReference type="NCBI Taxonomy" id="889272"/>
    <lineage>
        <taxon>Bacteria</taxon>
        <taxon>Pseudomonadati</taxon>
        <taxon>Myxococcota</taxon>
        <taxon>Polyangia</taxon>
        <taxon>Polyangiales</taxon>
        <taxon>Polyangiaceae</taxon>
        <taxon>Polyangium</taxon>
    </lineage>
</organism>
<dbReference type="OrthoDB" id="5191051at2"/>
<dbReference type="Pfam" id="PF13302">
    <property type="entry name" value="Acetyltransf_3"/>
    <property type="match status" value="1"/>
</dbReference>
<dbReference type="PANTHER" id="PTHR43441:SF11">
    <property type="entry name" value="RIBOSOMAL-PROTEIN-SERINE ACETYLTRANSFERASE"/>
    <property type="match status" value="1"/>
</dbReference>
<keyword evidence="3" id="KW-1185">Reference proteome</keyword>
<dbReference type="GO" id="GO:0005737">
    <property type="term" value="C:cytoplasm"/>
    <property type="evidence" value="ECO:0007669"/>
    <property type="project" value="TreeGrafter"/>
</dbReference>
<dbReference type="GO" id="GO:1990189">
    <property type="term" value="F:protein N-terminal-serine acetyltransferase activity"/>
    <property type="evidence" value="ECO:0007669"/>
    <property type="project" value="TreeGrafter"/>
</dbReference>
<dbReference type="GO" id="GO:0008999">
    <property type="term" value="F:protein-N-terminal-alanine acetyltransferase activity"/>
    <property type="evidence" value="ECO:0007669"/>
    <property type="project" value="TreeGrafter"/>
</dbReference>
<evidence type="ECO:0000313" key="2">
    <source>
        <dbReference type="EMBL" id="TKD07351.1"/>
    </source>
</evidence>
<gene>
    <name evidence="2" type="ORF">E8A74_18040</name>
</gene>
<dbReference type="Proteomes" id="UP000309215">
    <property type="component" value="Unassembled WGS sequence"/>
</dbReference>
<comment type="caution">
    <text evidence="2">The sequence shown here is derived from an EMBL/GenBank/DDBJ whole genome shotgun (WGS) entry which is preliminary data.</text>
</comment>
<keyword evidence="2" id="KW-0808">Transferase</keyword>
<dbReference type="PROSITE" id="PS51186">
    <property type="entry name" value="GNAT"/>
    <property type="match status" value="1"/>
</dbReference>
<dbReference type="InterPro" id="IPR000182">
    <property type="entry name" value="GNAT_dom"/>
</dbReference>
<reference evidence="2 3" key="1">
    <citation type="submission" date="2019-04" db="EMBL/GenBank/DDBJ databases">
        <authorList>
            <person name="Li Y."/>
            <person name="Wang J."/>
        </authorList>
    </citation>
    <scope>NUCLEOTIDE SEQUENCE [LARGE SCALE GENOMIC DNA]</scope>
    <source>
        <strain evidence="2 3">DSM 14668</strain>
    </source>
</reference>
<dbReference type="RefSeq" id="WP_136930267.1">
    <property type="nucleotide sequence ID" value="NZ_SSMQ01000017.1"/>
</dbReference>
<evidence type="ECO:0000259" key="1">
    <source>
        <dbReference type="PROSITE" id="PS51186"/>
    </source>
</evidence>
<dbReference type="SUPFAM" id="SSF55729">
    <property type="entry name" value="Acyl-CoA N-acyltransferases (Nat)"/>
    <property type="match status" value="1"/>
</dbReference>
<dbReference type="InterPro" id="IPR016181">
    <property type="entry name" value="Acyl_CoA_acyltransferase"/>
</dbReference>
<dbReference type="PANTHER" id="PTHR43441">
    <property type="entry name" value="RIBOSOMAL-PROTEIN-SERINE ACETYLTRANSFERASE"/>
    <property type="match status" value="1"/>
</dbReference>
<dbReference type="InterPro" id="IPR051908">
    <property type="entry name" value="Ribosomal_N-acetyltransferase"/>
</dbReference>
<protein>
    <submittedName>
        <fullName evidence="2">N-acetyltransferase</fullName>
    </submittedName>
</protein>
<dbReference type="AlphaFoldDB" id="A0A4U1JDM8"/>
<dbReference type="Gene3D" id="3.40.630.30">
    <property type="match status" value="1"/>
</dbReference>
<evidence type="ECO:0000313" key="3">
    <source>
        <dbReference type="Proteomes" id="UP000309215"/>
    </source>
</evidence>